<keyword evidence="4" id="KW-1185">Reference proteome</keyword>
<accession>A0ABM1ZPQ3</accession>
<dbReference type="SUPFAM" id="SSF56672">
    <property type="entry name" value="DNA/RNA polymerases"/>
    <property type="match status" value="1"/>
</dbReference>
<sequence>MFRQIWTNLEDTPLQCVLWTSPDGKVSTYELLTVTYGTKSAPYLATRTLKQLASNERDRFPLAVPTIEEDVYMDDVISGADDVESAIELRRQVDAMMISGGFKLRKWASNRPEVLQGIPRENLALPDSNGIDWDQDAEVKALGLTWLLNVDQFRFKYDIPPINEHQILTKRQVLCFIARLFDPLGLLGATITSAKIFMQRLWCLKNEQGQNLQWDDPLPEMVGEEWRTFHQQLPSLNKLRIPRCVIGSDSVSVEYHCFSDASTVAYGATIYVRSQRDDGAVSVHLLTSKSKVAPLKVQSLPRLELCGALLAAQLWEKVAESLKTDGRVQFWTDSTCVLHWIRSPPGTWTTFVANRVAKIQGLTEAGQWRHVPGITNPADLISRGISPNNIIGNDLWWYGPTWLLDTPENFPKPVENTPEEELEKRRNVMACASSKEIGFISDLLSKFSSFTRLIRMTAYWLRFLNNLRCSADVKRTGFLSSFELQAAEQVIIRKVQEESFPEEISKLSVDTPVARNSPLRWFNPRMDERGILRVGGRLTHSAEPPQMKHPIVLPARHALTELILRHFHQMYLHAGPQLLLGTVRQRYWPLGGRNLAKKVVHQCQRCFRAKPSVIQQQMGELPAARVTVSRPFSKTGVDYFGPVYLRAGRGRKPTKAYVAIFVCMATKAVHMELVSDLSTERFLQALRRFFARRGRCTDVYSDNGTNFVGARNQMQELFELLKNKAHREIISSQCANEDIYWHFNPPSAPHFGGLWEAAVRSAKFHLLRVLGGNPVSQEDFSTLLTQVEGCLNSRPLTALSDDPLDLEPLTPAHFLIGGSLLALPDPDLGNIQLNRLTQFQLIQRQLQDFWKRWCLLSLGRQKEEESPLDTALRDSGPPADRHKQSLPQEWRQLVSDEQVWDDWAHGSRVAVVPPDITEPHSTRRAAGGVRPWQRRIETDPSTPARRWHGGV</sequence>
<proteinExistence type="predicted"/>
<dbReference type="InterPro" id="IPR012337">
    <property type="entry name" value="RNaseH-like_sf"/>
</dbReference>
<dbReference type="InterPro" id="IPR001584">
    <property type="entry name" value="Integrase_cat-core"/>
</dbReference>
<dbReference type="Pfam" id="PF05380">
    <property type="entry name" value="Peptidase_A17"/>
    <property type="match status" value="1"/>
</dbReference>
<dbReference type="Gene3D" id="3.30.420.10">
    <property type="entry name" value="Ribonuclease H-like superfamily/Ribonuclease H"/>
    <property type="match status" value="1"/>
</dbReference>
<dbReference type="PANTHER" id="PTHR47331">
    <property type="entry name" value="PHD-TYPE DOMAIN-CONTAINING PROTEIN"/>
    <property type="match status" value="1"/>
</dbReference>
<reference evidence="3" key="2">
    <citation type="submission" date="2025-05" db="UniProtKB">
        <authorList>
            <consortium name="EnsemblMetazoa"/>
        </authorList>
    </citation>
    <scope>IDENTIFICATION</scope>
    <source>
        <strain evidence="3">Foshan</strain>
    </source>
</reference>
<dbReference type="PROSITE" id="PS50994">
    <property type="entry name" value="INTEGRASE"/>
    <property type="match status" value="1"/>
</dbReference>
<dbReference type="RefSeq" id="XP_062712976.1">
    <property type="nucleotide sequence ID" value="XM_062856992.1"/>
</dbReference>
<dbReference type="InterPro" id="IPR008042">
    <property type="entry name" value="Retrotrans_Pao"/>
</dbReference>
<feature type="region of interest" description="Disordered" evidence="1">
    <location>
        <begin position="865"/>
        <end position="886"/>
    </location>
</feature>
<organism evidence="3 4">
    <name type="scientific">Aedes albopictus</name>
    <name type="common">Asian tiger mosquito</name>
    <name type="synonym">Stegomyia albopicta</name>
    <dbReference type="NCBI Taxonomy" id="7160"/>
    <lineage>
        <taxon>Eukaryota</taxon>
        <taxon>Metazoa</taxon>
        <taxon>Ecdysozoa</taxon>
        <taxon>Arthropoda</taxon>
        <taxon>Hexapoda</taxon>
        <taxon>Insecta</taxon>
        <taxon>Pterygota</taxon>
        <taxon>Neoptera</taxon>
        <taxon>Endopterygota</taxon>
        <taxon>Diptera</taxon>
        <taxon>Nematocera</taxon>
        <taxon>Culicoidea</taxon>
        <taxon>Culicidae</taxon>
        <taxon>Culicinae</taxon>
        <taxon>Aedini</taxon>
        <taxon>Aedes</taxon>
        <taxon>Stegomyia</taxon>
    </lineage>
</organism>
<protein>
    <recommendedName>
        <fullName evidence="2">Integrase catalytic domain-containing protein</fullName>
    </recommendedName>
</protein>
<dbReference type="Proteomes" id="UP000069940">
    <property type="component" value="Unassembled WGS sequence"/>
</dbReference>
<evidence type="ECO:0000256" key="1">
    <source>
        <dbReference type="SAM" id="MobiDB-lite"/>
    </source>
</evidence>
<dbReference type="InterPro" id="IPR043502">
    <property type="entry name" value="DNA/RNA_pol_sf"/>
</dbReference>
<evidence type="ECO:0000313" key="4">
    <source>
        <dbReference type="Proteomes" id="UP000069940"/>
    </source>
</evidence>
<dbReference type="PANTHER" id="PTHR47331:SF4">
    <property type="entry name" value="PEPTIDASE S1 DOMAIN-CONTAINING PROTEIN"/>
    <property type="match status" value="1"/>
</dbReference>
<dbReference type="GeneID" id="109417462"/>
<dbReference type="SUPFAM" id="SSF53098">
    <property type="entry name" value="Ribonuclease H-like"/>
    <property type="match status" value="1"/>
</dbReference>
<dbReference type="EnsemblMetazoa" id="AALFPA23_020477.R30234">
    <property type="protein sequence ID" value="AALFPA23_020477.P30234"/>
    <property type="gene ID" value="AALFPA23_020477"/>
</dbReference>
<name>A0ABM1ZPQ3_AEDAL</name>
<dbReference type="Pfam" id="PF17921">
    <property type="entry name" value="Integrase_H2C2"/>
    <property type="match status" value="1"/>
</dbReference>
<dbReference type="InterPro" id="IPR041588">
    <property type="entry name" value="Integrase_H2C2"/>
</dbReference>
<feature type="domain" description="Integrase catalytic" evidence="2">
    <location>
        <begin position="627"/>
        <end position="819"/>
    </location>
</feature>
<reference evidence="4" key="1">
    <citation type="journal article" date="2015" name="Proc. Natl. Acad. Sci. U.S.A.">
        <title>Genome sequence of the Asian Tiger mosquito, Aedes albopictus, reveals insights into its biology, genetics, and evolution.</title>
        <authorList>
            <person name="Chen X.G."/>
            <person name="Jiang X."/>
            <person name="Gu J."/>
            <person name="Xu M."/>
            <person name="Wu Y."/>
            <person name="Deng Y."/>
            <person name="Zhang C."/>
            <person name="Bonizzoni M."/>
            <person name="Dermauw W."/>
            <person name="Vontas J."/>
            <person name="Armbruster P."/>
            <person name="Huang X."/>
            <person name="Yang Y."/>
            <person name="Zhang H."/>
            <person name="He W."/>
            <person name="Peng H."/>
            <person name="Liu Y."/>
            <person name="Wu K."/>
            <person name="Chen J."/>
            <person name="Lirakis M."/>
            <person name="Topalis P."/>
            <person name="Van Leeuwen T."/>
            <person name="Hall A.B."/>
            <person name="Jiang X."/>
            <person name="Thorpe C."/>
            <person name="Mueller R.L."/>
            <person name="Sun C."/>
            <person name="Waterhouse R.M."/>
            <person name="Yan G."/>
            <person name="Tu Z.J."/>
            <person name="Fang X."/>
            <person name="James A.A."/>
        </authorList>
    </citation>
    <scope>NUCLEOTIDE SEQUENCE [LARGE SCALE GENOMIC DNA]</scope>
    <source>
        <strain evidence="4">Foshan</strain>
    </source>
</reference>
<evidence type="ECO:0000313" key="3">
    <source>
        <dbReference type="EnsemblMetazoa" id="AALFPA23_020477.P30234"/>
    </source>
</evidence>
<evidence type="ECO:0000259" key="2">
    <source>
        <dbReference type="PROSITE" id="PS50994"/>
    </source>
</evidence>
<dbReference type="InterPro" id="IPR036397">
    <property type="entry name" value="RNaseH_sf"/>
</dbReference>